<feature type="region of interest" description="Disordered" evidence="1">
    <location>
        <begin position="277"/>
        <end position="305"/>
    </location>
</feature>
<evidence type="ECO:0000256" key="1">
    <source>
        <dbReference type="SAM" id="MobiDB-lite"/>
    </source>
</evidence>
<sequence>MLSDQLPFTQALYHFLVLVLLSANNITIGSVSWKDASFYLYIFNMASFMSGAYALSLLTLSHLPSFRLSLFTSSFTLVLYPTSLHLIVTSVLHPASLTSLHLIIYTSRLSSSHRYTRSSFIQAVSLISRRLIISSSLPHLIQSPSSLIQSPSSHPVSLISRCLIILTSLPHLSSSLPHLSSSLPHLSSSLPHLSSSLPHLSSSQHLNQSPSSLIISSSLFSTSRRLVTPTGQILFDEDSGPRHQDARDAVENSIYLLEMMVLGSYTYWHYHNQQFRHRPSTNRGRSAANNSNRHMPGWGSARNNRVGGAHRLREDSISSTSTQSTIIECGGYREEDEVEATATTVSTVALATGDTSDHTSNNNRVSEATRSSPGYIKTPPGQHSSSKQGPPHQQHPFSQGDTLNQRDEYTDEIDGPRGLGRVSNQANMLLSFTEQQPANRSHTNITHQLITSHQETPQCHSSVNEHSTSSPNNQQHDTPHCSTPVRQHDTDERMASKISVQGQNDFLTNPERRSRVVHLHQPTTIPGNQRIHQPVILLHRPSDEEIDV</sequence>
<accession>A0AAE1TST1</accession>
<evidence type="ECO:0000313" key="4">
    <source>
        <dbReference type="Proteomes" id="UP001292094"/>
    </source>
</evidence>
<keyword evidence="4" id="KW-1185">Reference proteome</keyword>
<dbReference type="AlphaFoldDB" id="A0AAE1TST1"/>
<feature type="compositionally biased region" description="Low complexity" evidence="1">
    <location>
        <begin position="282"/>
        <end position="293"/>
    </location>
</feature>
<keyword evidence="2" id="KW-1133">Transmembrane helix</keyword>
<keyword evidence="2" id="KW-0812">Transmembrane</keyword>
<organism evidence="3 4">
    <name type="scientific">Petrolisthes manimaculis</name>
    <dbReference type="NCBI Taxonomy" id="1843537"/>
    <lineage>
        <taxon>Eukaryota</taxon>
        <taxon>Metazoa</taxon>
        <taxon>Ecdysozoa</taxon>
        <taxon>Arthropoda</taxon>
        <taxon>Crustacea</taxon>
        <taxon>Multicrustacea</taxon>
        <taxon>Malacostraca</taxon>
        <taxon>Eumalacostraca</taxon>
        <taxon>Eucarida</taxon>
        <taxon>Decapoda</taxon>
        <taxon>Pleocyemata</taxon>
        <taxon>Anomura</taxon>
        <taxon>Galatheoidea</taxon>
        <taxon>Porcellanidae</taxon>
        <taxon>Petrolisthes</taxon>
    </lineage>
</organism>
<dbReference type="EMBL" id="JAWZYT010004377">
    <property type="protein sequence ID" value="KAK4294049.1"/>
    <property type="molecule type" value="Genomic_DNA"/>
</dbReference>
<comment type="caution">
    <text evidence="3">The sequence shown here is derived from an EMBL/GenBank/DDBJ whole genome shotgun (WGS) entry which is preliminary data.</text>
</comment>
<gene>
    <name evidence="3" type="ORF">Pmani_033289</name>
</gene>
<proteinExistence type="predicted"/>
<keyword evidence="2" id="KW-0472">Membrane</keyword>
<name>A0AAE1TST1_9EUCA</name>
<feature type="compositionally biased region" description="Polar residues" evidence="1">
    <location>
        <begin position="452"/>
        <end position="485"/>
    </location>
</feature>
<evidence type="ECO:0000256" key="2">
    <source>
        <dbReference type="SAM" id="Phobius"/>
    </source>
</evidence>
<feature type="region of interest" description="Disordered" evidence="1">
    <location>
        <begin position="349"/>
        <end position="403"/>
    </location>
</feature>
<dbReference type="Proteomes" id="UP001292094">
    <property type="component" value="Unassembled WGS sequence"/>
</dbReference>
<feature type="transmembrane region" description="Helical" evidence="2">
    <location>
        <begin position="12"/>
        <end position="31"/>
    </location>
</feature>
<feature type="compositionally biased region" description="Polar residues" evidence="1">
    <location>
        <begin position="358"/>
        <end position="372"/>
    </location>
</feature>
<feature type="transmembrane region" description="Helical" evidence="2">
    <location>
        <begin position="38"/>
        <end position="63"/>
    </location>
</feature>
<reference evidence="3" key="1">
    <citation type="submission" date="2023-11" db="EMBL/GenBank/DDBJ databases">
        <title>Genome assemblies of two species of porcelain crab, Petrolisthes cinctipes and Petrolisthes manimaculis (Anomura: Porcellanidae).</title>
        <authorList>
            <person name="Angst P."/>
        </authorList>
    </citation>
    <scope>NUCLEOTIDE SEQUENCE</scope>
    <source>
        <strain evidence="3">PB745_02</strain>
        <tissue evidence="3">Gill</tissue>
    </source>
</reference>
<protein>
    <submittedName>
        <fullName evidence="3">Uncharacterized protein</fullName>
    </submittedName>
</protein>
<feature type="region of interest" description="Disordered" evidence="1">
    <location>
        <begin position="452"/>
        <end position="486"/>
    </location>
</feature>
<evidence type="ECO:0000313" key="3">
    <source>
        <dbReference type="EMBL" id="KAK4294049.1"/>
    </source>
</evidence>